<dbReference type="Proteomes" id="UP000000742">
    <property type="component" value="Chromosome"/>
</dbReference>
<feature type="domain" description="DUF3899" evidence="2">
    <location>
        <begin position="36"/>
        <end position="93"/>
    </location>
</feature>
<dbReference type="AlphaFoldDB" id="B7GLZ0"/>
<keyword evidence="1" id="KW-0812">Transmembrane</keyword>
<evidence type="ECO:0000259" key="2">
    <source>
        <dbReference type="Pfam" id="PF13038"/>
    </source>
</evidence>
<dbReference type="HOGENOM" id="CLU_163941_0_0_9"/>
<keyword evidence="1" id="KW-0472">Membrane</keyword>
<dbReference type="KEGG" id="afl:Aflv_2134"/>
<proteinExistence type="predicted"/>
<protein>
    <submittedName>
        <fullName evidence="3">Uncharacterized membrane protein</fullName>
    </submittedName>
</protein>
<dbReference type="Pfam" id="PF13038">
    <property type="entry name" value="DUF3899"/>
    <property type="match status" value="1"/>
</dbReference>
<evidence type="ECO:0000313" key="4">
    <source>
        <dbReference type="Proteomes" id="UP000000742"/>
    </source>
</evidence>
<evidence type="ECO:0000256" key="1">
    <source>
        <dbReference type="SAM" id="Phobius"/>
    </source>
</evidence>
<sequence length="115" mass="13110">MKGGWIVKKAVMTSFFVFLIALTVALFSETKWLTFINTSFLLAQPLVIIGGFRFIYEKGFFDVTISSFKRLFRSPVERYMTDEQCDDASKKQWGATLFFAGLVVTGATLIFSYMN</sequence>
<feature type="transmembrane region" description="Helical" evidence="1">
    <location>
        <begin position="34"/>
        <end position="56"/>
    </location>
</feature>
<feature type="transmembrane region" description="Helical" evidence="1">
    <location>
        <begin position="12"/>
        <end position="28"/>
    </location>
</feature>
<dbReference type="EMBL" id="CP000922">
    <property type="protein sequence ID" value="ACJ34493.1"/>
    <property type="molecule type" value="Genomic_DNA"/>
</dbReference>
<organism evidence="3 4">
    <name type="scientific">Anoxybacillus flavithermus (strain DSM 21510 / WK1)</name>
    <dbReference type="NCBI Taxonomy" id="491915"/>
    <lineage>
        <taxon>Bacteria</taxon>
        <taxon>Bacillati</taxon>
        <taxon>Bacillota</taxon>
        <taxon>Bacilli</taxon>
        <taxon>Bacillales</taxon>
        <taxon>Anoxybacillaceae</taxon>
        <taxon>Anoxybacillus</taxon>
    </lineage>
</organism>
<dbReference type="InterPro" id="IPR025007">
    <property type="entry name" value="DUF3899"/>
</dbReference>
<accession>B7GLZ0</accession>
<keyword evidence="1" id="KW-1133">Transmembrane helix</keyword>
<gene>
    <name evidence="3" type="ordered locus">Aflv_2134</name>
</gene>
<feature type="transmembrane region" description="Helical" evidence="1">
    <location>
        <begin position="93"/>
        <end position="114"/>
    </location>
</feature>
<name>B7GLZ0_ANOFW</name>
<reference evidence="3 4" key="1">
    <citation type="journal article" date="2008" name="Genome Biol.">
        <title>Encapsulated in silica: genome, proteome and physiology of the thermophilic bacterium Anoxybacillus flavithermus WK1.</title>
        <authorList>
            <person name="Saw J.H."/>
            <person name="Mountain B.W."/>
            <person name="Feng L."/>
            <person name="Omelchenko M.V."/>
            <person name="Hou S."/>
            <person name="Saito J.A."/>
            <person name="Stott M.B."/>
            <person name="Li D."/>
            <person name="Zhao G."/>
            <person name="Wu J."/>
            <person name="Galperin M.Y."/>
            <person name="Koonin E.V."/>
            <person name="Makarova K.S."/>
            <person name="Wolf Y.I."/>
            <person name="Rigden D.J."/>
            <person name="Dunfield P.F."/>
            <person name="Wang L."/>
            <person name="Alam M."/>
        </authorList>
    </citation>
    <scope>NUCLEOTIDE SEQUENCE [LARGE SCALE GENOMIC DNA]</scope>
    <source>
        <strain evidence="4">DSM 21510 / WK1</strain>
    </source>
</reference>
<evidence type="ECO:0000313" key="3">
    <source>
        <dbReference type="EMBL" id="ACJ34493.1"/>
    </source>
</evidence>
<dbReference type="STRING" id="491915.Aflv_2134"/>